<comment type="caution">
    <text evidence="1">The sequence shown here is derived from an EMBL/GenBank/DDBJ whole genome shotgun (WGS) entry which is preliminary data.</text>
</comment>
<dbReference type="EMBL" id="JACIJK010000005">
    <property type="protein sequence ID" value="MBB5715009.1"/>
    <property type="molecule type" value="Genomic_DNA"/>
</dbReference>
<dbReference type="AlphaFoldDB" id="A0A7W9EU83"/>
<evidence type="ECO:0000313" key="2">
    <source>
        <dbReference type="Proteomes" id="UP000546200"/>
    </source>
</evidence>
<organism evidence="1 2">
    <name type="scientific">Sphingomonas aerophila</name>
    <dbReference type="NCBI Taxonomy" id="1344948"/>
    <lineage>
        <taxon>Bacteria</taxon>
        <taxon>Pseudomonadati</taxon>
        <taxon>Pseudomonadota</taxon>
        <taxon>Alphaproteobacteria</taxon>
        <taxon>Sphingomonadales</taxon>
        <taxon>Sphingomonadaceae</taxon>
        <taxon>Sphingomonas</taxon>
    </lineage>
</organism>
<keyword evidence="2" id="KW-1185">Reference proteome</keyword>
<dbReference type="Proteomes" id="UP000546200">
    <property type="component" value="Unassembled WGS sequence"/>
</dbReference>
<sequence>MRDGPVTEGDGEQPCAEPAVPASMVDNIAGHQWVRSAGSDFGGPVCRLHGRPGVPDLLIAGRGGRMH</sequence>
<name>A0A7W9EU83_9SPHN</name>
<gene>
    <name evidence="1" type="ORF">FHS94_001850</name>
</gene>
<dbReference type="RefSeq" id="WP_184056922.1">
    <property type="nucleotide sequence ID" value="NZ_JACIJK010000005.1"/>
</dbReference>
<reference evidence="1 2" key="1">
    <citation type="submission" date="2020-08" db="EMBL/GenBank/DDBJ databases">
        <title>Genomic Encyclopedia of Type Strains, Phase IV (KMG-IV): sequencing the most valuable type-strain genomes for metagenomic binning, comparative biology and taxonomic classification.</title>
        <authorList>
            <person name="Goeker M."/>
        </authorList>
    </citation>
    <scope>NUCLEOTIDE SEQUENCE [LARGE SCALE GENOMIC DNA]</scope>
    <source>
        <strain evidence="1 2">DSM 100044</strain>
    </source>
</reference>
<proteinExistence type="predicted"/>
<evidence type="ECO:0000313" key="1">
    <source>
        <dbReference type="EMBL" id="MBB5715009.1"/>
    </source>
</evidence>
<accession>A0A7W9EU83</accession>
<protein>
    <submittedName>
        <fullName evidence="1">Uncharacterized protein</fullName>
    </submittedName>
</protein>